<reference evidence="1" key="1">
    <citation type="submission" date="2021-12" db="EMBL/GenBank/DDBJ databases">
        <authorList>
            <person name="Li Y."/>
        </authorList>
    </citation>
    <scope>NUCLEOTIDE SEQUENCE</scope>
    <source>
        <strain evidence="1">DKSPLA3</strain>
    </source>
</reference>
<keyword evidence="2" id="KW-1185">Reference proteome</keyword>
<sequence>MQDDTTTPSKKIAEDYLALGGRRKAKVDDNIVSTRAWEDDAPEAAAFWKEKVEPMSDKERREVELHLPSMSDT</sequence>
<dbReference type="Proteomes" id="UP001139089">
    <property type="component" value="Unassembled WGS sequence"/>
</dbReference>
<comment type="caution">
    <text evidence="1">The sequence shown here is derived from an EMBL/GenBank/DDBJ whole genome shotgun (WGS) entry which is preliminary data.</text>
</comment>
<dbReference type="EMBL" id="JAJOZR010000001">
    <property type="protein sequence ID" value="MCD7107963.1"/>
    <property type="molecule type" value="Genomic_DNA"/>
</dbReference>
<evidence type="ECO:0000313" key="1">
    <source>
        <dbReference type="EMBL" id="MCD7107963.1"/>
    </source>
</evidence>
<gene>
    <name evidence="1" type="ORF">LRX75_02795</name>
</gene>
<dbReference type="AlphaFoldDB" id="A0A9X1NPE1"/>
<dbReference type="RefSeq" id="WP_113151328.1">
    <property type="nucleotide sequence ID" value="NZ_JAJOZR010000001.1"/>
</dbReference>
<proteinExistence type="predicted"/>
<evidence type="ECO:0000313" key="2">
    <source>
        <dbReference type="Proteomes" id="UP001139089"/>
    </source>
</evidence>
<accession>A0A9X1NPE1</accession>
<protein>
    <submittedName>
        <fullName evidence="1">Uncharacterized protein</fullName>
    </submittedName>
</protein>
<organism evidence="1 2">
    <name type="scientific">Rhizobium quercicola</name>
    <dbReference type="NCBI Taxonomy" id="2901226"/>
    <lineage>
        <taxon>Bacteria</taxon>
        <taxon>Pseudomonadati</taxon>
        <taxon>Pseudomonadota</taxon>
        <taxon>Alphaproteobacteria</taxon>
        <taxon>Hyphomicrobiales</taxon>
        <taxon>Rhizobiaceae</taxon>
        <taxon>Rhizobium/Agrobacterium group</taxon>
        <taxon>Rhizobium</taxon>
    </lineage>
</organism>
<name>A0A9X1NPE1_9HYPH</name>